<dbReference type="AlphaFoldDB" id="A0A938YLR4"/>
<keyword evidence="2" id="KW-0472">Membrane</keyword>
<dbReference type="Proteomes" id="UP000663801">
    <property type="component" value="Unassembled WGS sequence"/>
</dbReference>
<dbReference type="RefSeq" id="WP_205255692.1">
    <property type="nucleotide sequence ID" value="NZ_BAAAPV010000002.1"/>
</dbReference>
<name>A0A938YLR4_9ACTN</name>
<dbReference type="InterPro" id="IPR029058">
    <property type="entry name" value="AB_hydrolase_fold"/>
</dbReference>
<feature type="compositionally biased region" description="Low complexity" evidence="1">
    <location>
        <begin position="190"/>
        <end position="205"/>
    </location>
</feature>
<feature type="transmembrane region" description="Helical" evidence="2">
    <location>
        <begin position="33"/>
        <end position="51"/>
    </location>
</feature>
<keyword evidence="2" id="KW-0812">Transmembrane</keyword>
<sequence>MPPPPAGEYDSVPVRRARRRLRHERAAAGRRSWAYPLVVVLGVVAVIFGLLRADQQLTARLIWTAQGAQFVTVAAEPDDGPADPAVVGVSSAPAGPRLVVVAGGLNRRDGTSIARALLPELLTPGTEVVSLVYGNAIVDGDIEAKFDSLLERVRPARVDFYGSSMGGDVVLNLAARLQRAIDERTAERVTAGADGTDAGDGPDAPSLAELTGVAQATASAVEPGRTDPGSAVQGDESTDPAAAEAAPVPVVGTVYLDCTPLEVSDVRAVNRTRADTLTALTEALHTDGGAGTRLVAEVLAQRSQWSRPSDGRWGIAVDGDDLRYKIRQVVRDKISNTGISTGLIKDQYGVIRRMDAPDVLSALSADTAMVYFLPENRAQDATVDVARVEIALRAARVERGLDVTIVPIPGGSHASAERTTDEYLAAMDRLGRADVAPPVTVITGLPD</sequence>
<reference evidence="3" key="1">
    <citation type="submission" date="2021-01" db="EMBL/GenBank/DDBJ databases">
        <title>KCTC 19127 draft genome.</title>
        <authorList>
            <person name="An D."/>
        </authorList>
    </citation>
    <scope>NUCLEOTIDE SEQUENCE</scope>
    <source>
        <strain evidence="3">KCTC 19127</strain>
    </source>
</reference>
<protein>
    <recommendedName>
        <fullName evidence="5">Alpha/beta hydrolase</fullName>
    </recommendedName>
</protein>
<gene>
    <name evidence="3" type="ORF">JL107_03880</name>
</gene>
<organism evidence="3 4">
    <name type="scientific">Nakamurella flavida</name>
    <dbReference type="NCBI Taxonomy" id="363630"/>
    <lineage>
        <taxon>Bacteria</taxon>
        <taxon>Bacillati</taxon>
        <taxon>Actinomycetota</taxon>
        <taxon>Actinomycetes</taxon>
        <taxon>Nakamurellales</taxon>
        <taxon>Nakamurellaceae</taxon>
        <taxon>Nakamurella</taxon>
    </lineage>
</organism>
<evidence type="ECO:0000256" key="1">
    <source>
        <dbReference type="SAM" id="MobiDB-lite"/>
    </source>
</evidence>
<evidence type="ECO:0008006" key="5">
    <source>
        <dbReference type="Google" id="ProtNLM"/>
    </source>
</evidence>
<keyword evidence="4" id="KW-1185">Reference proteome</keyword>
<keyword evidence="2" id="KW-1133">Transmembrane helix</keyword>
<evidence type="ECO:0000313" key="3">
    <source>
        <dbReference type="EMBL" id="MBM9475579.1"/>
    </source>
</evidence>
<accession>A0A938YLR4</accession>
<comment type="caution">
    <text evidence="3">The sequence shown here is derived from an EMBL/GenBank/DDBJ whole genome shotgun (WGS) entry which is preliminary data.</text>
</comment>
<dbReference type="EMBL" id="JAERWL010000005">
    <property type="protein sequence ID" value="MBM9475579.1"/>
    <property type="molecule type" value="Genomic_DNA"/>
</dbReference>
<feature type="region of interest" description="Disordered" evidence="1">
    <location>
        <begin position="187"/>
        <end position="245"/>
    </location>
</feature>
<dbReference type="SUPFAM" id="SSF53474">
    <property type="entry name" value="alpha/beta-Hydrolases"/>
    <property type="match status" value="1"/>
</dbReference>
<proteinExistence type="predicted"/>
<evidence type="ECO:0000313" key="4">
    <source>
        <dbReference type="Proteomes" id="UP000663801"/>
    </source>
</evidence>
<evidence type="ECO:0000256" key="2">
    <source>
        <dbReference type="SAM" id="Phobius"/>
    </source>
</evidence>